<dbReference type="AlphaFoldDB" id="A0A6J5ZER3"/>
<protein>
    <submittedName>
        <fullName evidence="1">Unannotated protein</fullName>
    </submittedName>
</protein>
<reference evidence="1" key="1">
    <citation type="submission" date="2020-05" db="EMBL/GenBank/DDBJ databases">
        <authorList>
            <person name="Chiriac C."/>
            <person name="Salcher M."/>
            <person name="Ghai R."/>
            <person name="Kavagutti S V."/>
        </authorList>
    </citation>
    <scope>NUCLEOTIDE SEQUENCE</scope>
</reference>
<dbReference type="EMBL" id="CAESAJ010000110">
    <property type="protein sequence ID" value="CAB4341085.1"/>
    <property type="molecule type" value="Genomic_DNA"/>
</dbReference>
<evidence type="ECO:0000313" key="1">
    <source>
        <dbReference type="EMBL" id="CAB4341085.1"/>
    </source>
</evidence>
<organism evidence="1">
    <name type="scientific">freshwater metagenome</name>
    <dbReference type="NCBI Taxonomy" id="449393"/>
    <lineage>
        <taxon>unclassified sequences</taxon>
        <taxon>metagenomes</taxon>
        <taxon>ecological metagenomes</taxon>
    </lineage>
</organism>
<name>A0A6J5ZER3_9ZZZZ</name>
<sequence>MPSAKNLMVLPVSNSGDSLSTRSLSAANVGNAVRHLSSGSASHARLARKVNAPALAPASQMSNVSGETQASCAHVTPQVAYASDAACTAATLCSLVNGGNKSYTMPQAPHSRKVPMGVPSSRNVISPSIGCGVSEVMPASSIALVLTQAVW</sequence>
<gene>
    <name evidence="1" type="ORF">UFOPK3770_00962</name>
</gene>
<accession>A0A6J5ZER3</accession>
<proteinExistence type="predicted"/>